<evidence type="ECO:0000313" key="2">
    <source>
        <dbReference type="EMBL" id="XCG64822.1"/>
    </source>
</evidence>
<dbReference type="InterPro" id="IPR027417">
    <property type="entry name" value="P-loop_NTPase"/>
</dbReference>
<feature type="domain" description="Orc1-like AAA ATPase" evidence="1">
    <location>
        <begin position="16"/>
        <end position="173"/>
    </location>
</feature>
<dbReference type="AlphaFoldDB" id="A0AAU8DS16"/>
<gene>
    <name evidence="2" type="ORF">ABLG96_05760</name>
</gene>
<dbReference type="Gene3D" id="1.10.10.10">
    <property type="entry name" value="Winged helix-like DNA-binding domain superfamily/Winged helix DNA-binding domain"/>
    <property type="match status" value="1"/>
</dbReference>
<dbReference type="InterPro" id="IPR036390">
    <property type="entry name" value="WH_DNA-bd_sf"/>
</dbReference>
<keyword evidence="2" id="KW-0547">Nucleotide-binding</keyword>
<dbReference type="Gene3D" id="3.40.50.300">
    <property type="entry name" value="P-loop containing nucleotide triphosphate hydrolases"/>
    <property type="match status" value="1"/>
</dbReference>
<proteinExistence type="predicted"/>
<reference evidence="2" key="1">
    <citation type="submission" date="2024-05" db="EMBL/GenBank/DDBJ databases">
        <authorList>
            <person name="Cai S.Y."/>
            <person name="Jin L.M."/>
            <person name="Li H.R."/>
        </authorList>
    </citation>
    <scope>NUCLEOTIDE SEQUENCE</scope>
    <source>
        <strain evidence="2">A5-74</strain>
    </source>
</reference>
<evidence type="ECO:0000259" key="1">
    <source>
        <dbReference type="Pfam" id="PF13191"/>
    </source>
</evidence>
<dbReference type="GO" id="GO:0005524">
    <property type="term" value="F:ATP binding"/>
    <property type="evidence" value="ECO:0007669"/>
    <property type="project" value="UniProtKB-KW"/>
</dbReference>
<organism evidence="2">
    <name type="scientific">Nakamurella sp. A5-74</name>
    <dbReference type="NCBI Taxonomy" id="3158264"/>
    <lineage>
        <taxon>Bacteria</taxon>
        <taxon>Bacillati</taxon>
        <taxon>Actinomycetota</taxon>
        <taxon>Actinomycetes</taxon>
        <taxon>Nakamurellales</taxon>
        <taxon>Nakamurellaceae</taxon>
        <taxon>Nakamurella</taxon>
    </lineage>
</organism>
<dbReference type="InterPro" id="IPR041664">
    <property type="entry name" value="AAA_16"/>
</dbReference>
<protein>
    <submittedName>
        <fullName evidence="2">ATP-binding protein</fullName>
    </submittedName>
</protein>
<dbReference type="InterPro" id="IPR036388">
    <property type="entry name" value="WH-like_DNA-bd_sf"/>
</dbReference>
<sequence length="374" mass="40840">MGNPFRPTFGVTPPVLVGRDEQIEAFTEALDDGPGAPGRAMLFSGARGTGKTVMLNALEDAARLRGWLVISQTARSGIAAEMRDTQIPDLLHRHVSGIVRNQLSGLTVTSPVGGLGVTRLRVDDHPEVASLRSRLEILTDALAEHDTGVLITIDELHSGARRDLTVITQTVQHLFREEREIAFLAAGLPHDVAALLDHPGTTFLRRAEHYALMAVTDEEVREALQVPIEDNERTISAEALDIAAAGTRRYPFLIQLVGYHTWRADESAAEITAAHARQGVKAATRRLGRLVHEPALNSLSEVDLRFLLAVAQDDGPSRMQDIARRLGVDASYAGQYRRRLIAAGLVAPAGYGKVDVAIPYLREHLRSRPVRELT</sequence>
<dbReference type="SUPFAM" id="SSF52540">
    <property type="entry name" value="P-loop containing nucleoside triphosphate hydrolases"/>
    <property type="match status" value="1"/>
</dbReference>
<keyword evidence="2" id="KW-0067">ATP-binding</keyword>
<dbReference type="EMBL" id="CP159218">
    <property type="protein sequence ID" value="XCG64822.1"/>
    <property type="molecule type" value="Genomic_DNA"/>
</dbReference>
<dbReference type="Pfam" id="PF13191">
    <property type="entry name" value="AAA_16"/>
    <property type="match status" value="1"/>
</dbReference>
<name>A0AAU8DS16_9ACTN</name>
<accession>A0AAU8DS16</accession>
<dbReference type="RefSeq" id="WP_353650434.1">
    <property type="nucleotide sequence ID" value="NZ_CP159218.1"/>
</dbReference>
<dbReference type="SUPFAM" id="SSF46785">
    <property type="entry name" value="Winged helix' DNA-binding domain"/>
    <property type="match status" value="1"/>
</dbReference>